<comment type="caution">
    <text evidence="1">The sequence shown here is derived from an EMBL/GenBank/DDBJ whole genome shotgun (WGS) entry which is preliminary data.</text>
</comment>
<name>A0A4R2P232_9BACL</name>
<dbReference type="RefSeq" id="WP_165886925.1">
    <property type="nucleotide sequence ID" value="NZ_SLXK01000016.1"/>
</dbReference>
<gene>
    <name evidence="1" type="ORF">EV207_11652</name>
</gene>
<keyword evidence="2" id="KW-1185">Reference proteome</keyword>
<organism evidence="1 2">
    <name type="scientific">Scopulibacillus darangshiensis</name>
    <dbReference type="NCBI Taxonomy" id="442528"/>
    <lineage>
        <taxon>Bacteria</taxon>
        <taxon>Bacillati</taxon>
        <taxon>Bacillota</taxon>
        <taxon>Bacilli</taxon>
        <taxon>Bacillales</taxon>
        <taxon>Sporolactobacillaceae</taxon>
        <taxon>Scopulibacillus</taxon>
    </lineage>
</organism>
<proteinExistence type="predicted"/>
<reference evidence="1 2" key="1">
    <citation type="submission" date="2019-03" db="EMBL/GenBank/DDBJ databases">
        <title>Genomic Encyclopedia of Type Strains, Phase IV (KMG-IV): sequencing the most valuable type-strain genomes for metagenomic binning, comparative biology and taxonomic classification.</title>
        <authorList>
            <person name="Goeker M."/>
        </authorList>
    </citation>
    <scope>NUCLEOTIDE SEQUENCE [LARGE SCALE GENOMIC DNA]</scope>
    <source>
        <strain evidence="1 2">DSM 19377</strain>
    </source>
</reference>
<accession>A0A4R2P232</accession>
<protein>
    <submittedName>
        <fullName evidence="1">Uncharacterized protein</fullName>
    </submittedName>
</protein>
<dbReference type="Proteomes" id="UP000295416">
    <property type="component" value="Unassembled WGS sequence"/>
</dbReference>
<dbReference type="AlphaFoldDB" id="A0A4R2P232"/>
<evidence type="ECO:0000313" key="1">
    <source>
        <dbReference type="EMBL" id="TCP28740.1"/>
    </source>
</evidence>
<sequence length="57" mass="6539">MSESAKIFISSAADPMDSFWSEDNVRRFKDDILRDIMETEPALFRDFAIKLIGGVKQ</sequence>
<evidence type="ECO:0000313" key="2">
    <source>
        <dbReference type="Proteomes" id="UP000295416"/>
    </source>
</evidence>
<dbReference type="EMBL" id="SLXK01000016">
    <property type="protein sequence ID" value="TCP28740.1"/>
    <property type="molecule type" value="Genomic_DNA"/>
</dbReference>